<comment type="caution">
    <text evidence="1">The sequence shown here is derived from an EMBL/GenBank/DDBJ whole genome shotgun (WGS) entry which is preliminary data.</text>
</comment>
<dbReference type="InterPro" id="IPR036514">
    <property type="entry name" value="SGNH_hydro_sf"/>
</dbReference>
<accession>A0A9D4ZHK7</accession>
<organism evidence="1 2">
    <name type="scientific">Adiantum capillus-veneris</name>
    <name type="common">Maidenhair fern</name>
    <dbReference type="NCBI Taxonomy" id="13818"/>
    <lineage>
        <taxon>Eukaryota</taxon>
        <taxon>Viridiplantae</taxon>
        <taxon>Streptophyta</taxon>
        <taxon>Embryophyta</taxon>
        <taxon>Tracheophyta</taxon>
        <taxon>Polypodiopsida</taxon>
        <taxon>Polypodiidae</taxon>
        <taxon>Polypodiales</taxon>
        <taxon>Pteridineae</taxon>
        <taxon>Pteridaceae</taxon>
        <taxon>Vittarioideae</taxon>
        <taxon>Adiantum</taxon>
    </lineage>
</organism>
<dbReference type="OrthoDB" id="1600564at2759"/>
<evidence type="ECO:0000313" key="1">
    <source>
        <dbReference type="EMBL" id="KAI5075744.1"/>
    </source>
</evidence>
<keyword evidence="2" id="KW-1185">Reference proteome</keyword>
<reference evidence="1" key="1">
    <citation type="submission" date="2021-01" db="EMBL/GenBank/DDBJ databases">
        <title>Adiantum capillus-veneris genome.</title>
        <authorList>
            <person name="Fang Y."/>
            <person name="Liao Q."/>
        </authorList>
    </citation>
    <scope>NUCLEOTIDE SEQUENCE</scope>
    <source>
        <strain evidence="1">H3</strain>
        <tissue evidence="1">Leaf</tissue>
    </source>
</reference>
<dbReference type="Gene3D" id="3.40.50.1110">
    <property type="entry name" value="SGNH hydrolase"/>
    <property type="match status" value="1"/>
</dbReference>
<proteinExistence type="predicted"/>
<dbReference type="EMBL" id="JABFUD020000009">
    <property type="protein sequence ID" value="KAI5075744.1"/>
    <property type="molecule type" value="Genomic_DNA"/>
</dbReference>
<name>A0A9D4ZHK7_ADICA</name>
<gene>
    <name evidence="1" type="ORF">GOP47_0009820</name>
</gene>
<sequence>MGSTSSRLAGTTILELSQTRFYTRPVKSSPPSFLPSSPKSEMPPSARHFLYISIPPIGCVPAALSYPSSARDSNGCIPDLNAISSTHSSQLLSLANDLGNLHPDASLTFLD</sequence>
<dbReference type="Proteomes" id="UP000886520">
    <property type="component" value="Chromosome 9"/>
</dbReference>
<dbReference type="AlphaFoldDB" id="A0A9D4ZHK7"/>
<protein>
    <submittedName>
        <fullName evidence="1">Uncharacterized protein</fullName>
    </submittedName>
</protein>
<evidence type="ECO:0000313" key="2">
    <source>
        <dbReference type="Proteomes" id="UP000886520"/>
    </source>
</evidence>